<dbReference type="Pfam" id="PF20434">
    <property type="entry name" value="BD-FAE"/>
    <property type="match status" value="1"/>
</dbReference>
<proteinExistence type="predicted"/>
<feature type="transmembrane region" description="Helical" evidence="3">
    <location>
        <begin position="40"/>
        <end position="60"/>
    </location>
</feature>
<dbReference type="InterPro" id="IPR029058">
    <property type="entry name" value="AB_hydrolase_fold"/>
</dbReference>
<evidence type="ECO:0000313" key="5">
    <source>
        <dbReference type="EMBL" id="KAA8783200.1"/>
    </source>
</evidence>
<keyword evidence="1 5" id="KW-0378">Hydrolase</keyword>
<dbReference type="InterPro" id="IPR049492">
    <property type="entry name" value="BD-FAE-like_dom"/>
</dbReference>
<name>A0A5M9WNM2_PAEAM</name>
<keyword evidence="3" id="KW-1133">Transmembrane helix</keyword>
<comment type="caution">
    <text evidence="5">The sequence shown here is derived from an EMBL/GenBank/DDBJ whole genome shotgun (WGS) entry which is preliminary data.</text>
</comment>
<dbReference type="PANTHER" id="PTHR48081:SF6">
    <property type="entry name" value="PEPTIDASE S9 PROLYL OLIGOPEPTIDASE CATALYTIC DOMAIN-CONTAINING PROTEIN"/>
    <property type="match status" value="1"/>
</dbReference>
<dbReference type="Gene3D" id="3.40.50.1820">
    <property type="entry name" value="alpha/beta hydrolase"/>
    <property type="match status" value="1"/>
</dbReference>
<dbReference type="PANTHER" id="PTHR48081">
    <property type="entry name" value="AB HYDROLASE SUPERFAMILY PROTEIN C4A8.06C"/>
    <property type="match status" value="1"/>
</dbReference>
<dbReference type="EMBL" id="RIAS01000002">
    <property type="protein sequence ID" value="KAA8783200.1"/>
    <property type="molecule type" value="Genomic_DNA"/>
</dbReference>
<evidence type="ECO:0000256" key="3">
    <source>
        <dbReference type="SAM" id="Phobius"/>
    </source>
</evidence>
<dbReference type="SUPFAM" id="SSF53474">
    <property type="entry name" value="alpha/beta-Hydrolases"/>
    <property type="match status" value="1"/>
</dbReference>
<feature type="compositionally biased region" description="Basic and acidic residues" evidence="2">
    <location>
        <begin position="1"/>
        <end position="11"/>
    </location>
</feature>
<feature type="region of interest" description="Disordered" evidence="2">
    <location>
        <begin position="1"/>
        <end position="30"/>
    </location>
</feature>
<accession>A0A5M9WNM2</accession>
<reference evidence="5 6" key="1">
    <citation type="journal article" date="2019" name="J. Ind. Microbiol. Biotechnol.">
        <title>Paenibacillus amylolyticus 27C64 has a diverse set of carbohydrate-active enzymes and complete pectin deconstruction system.</title>
        <authorList>
            <person name="Keggi C."/>
            <person name="Doran-Peterson J."/>
        </authorList>
    </citation>
    <scope>NUCLEOTIDE SEQUENCE [LARGE SCALE GENOMIC DNA]</scope>
    <source>
        <strain evidence="5 6">27C64</strain>
    </source>
</reference>
<dbReference type="OrthoDB" id="9815425at2"/>
<dbReference type="AlphaFoldDB" id="A0A5M9WNM2"/>
<keyword evidence="3" id="KW-0472">Membrane</keyword>
<dbReference type="RefSeq" id="WP_123063089.1">
    <property type="nucleotide sequence ID" value="NZ_RIAS01000002.1"/>
</dbReference>
<gene>
    <name evidence="5" type="ORF">EC604_04985</name>
</gene>
<keyword evidence="3" id="KW-0812">Transmembrane</keyword>
<dbReference type="InterPro" id="IPR050300">
    <property type="entry name" value="GDXG_lipolytic_enzyme"/>
</dbReference>
<protein>
    <submittedName>
        <fullName evidence="5">Alpha/beta hydrolase</fullName>
    </submittedName>
</protein>
<evidence type="ECO:0000313" key="6">
    <source>
        <dbReference type="Proteomes" id="UP000323664"/>
    </source>
</evidence>
<evidence type="ECO:0000256" key="2">
    <source>
        <dbReference type="SAM" id="MobiDB-lite"/>
    </source>
</evidence>
<evidence type="ECO:0000256" key="1">
    <source>
        <dbReference type="ARBA" id="ARBA00022801"/>
    </source>
</evidence>
<feature type="domain" description="BD-FAE-like" evidence="4">
    <location>
        <begin position="109"/>
        <end position="311"/>
    </location>
</feature>
<organism evidence="5 6">
    <name type="scientific">Paenibacillus amylolyticus</name>
    <dbReference type="NCBI Taxonomy" id="1451"/>
    <lineage>
        <taxon>Bacteria</taxon>
        <taxon>Bacillati</taxon>
        <taxon>Bacillota</taxon>
        <taxon>Bacilli</taxon>
        <taxon>Bacillales</taxon>
        <taxon>Paenibacillaceae</taxon>
        <taxon>Paenibacillus</taxon>
    </lineage>
</organism>
<evidence type="ECO:0000259" key="4">
    <source>
        <dbReference type="Pfam" id="PF20434"/>
    </source>
</evidence>
<dbReference type="Proteomes" id="UP000323664">
    <property type="component" value="Unassembled WGS sequence"/>
</dbReference>
<dbReference type="GO" id="GO:0016787">
    <property type="term" value="F:hydrolase activity"/>
    <property type="evidence" value="ECO:0007669"/>
    <property type="project" value="UniProtKB-KW"/>
</dbReference>
<sequence>MQTKQEKKDADGTGVKSAGRSALEHKNRHASRTGLKRKRYWIPISLLLLMIGVVGIGSQFTPRITVFLLKTGIGLMTTNESDKESFISEGITRVTDVAYADGGRRNSTLDIYYPSAATEPLPVILWVHGGGWVMGDKKDIADYAVQLSKRGHVVVSMNYALAPNTTYPMPVMQTNQALTYIRDHVSQYQGDPNNLFLAGNSAGAQVASQTAALLTNPNLAKQMNVRPSVEPEQIRGTLLFCGPYHLRTVESTGFPFMRTFLWSYTGNKAYENDPHLDEMSTVLQATAAFPPSFITSGNDDPLTVQSIELAEVLERQGVTTETLFFQSSSEKLGHDYQFNLKSEAAQQALQASVQFIQAHKKEN</sequence>